<dbReference type="SMART" id="SM00822">
    <property type="entry name" value="PKS_KR"/>
    <property type="match status" value="1"/>
</dbReference>
<dbReference type="FunFam" id="3.40.50.720:FF:000084">
    <property type="entry name" value="Short-chain dehydrogenase reductase"/>
    <property type="match status" value="1"/>
</dbReference>
<dbReference type="PANTHER" id="PTHR43639:SF1">
    <property type="entry name" value="SHORT-CHAIN DEHYDROGENASE_REDUCTASE FAMILY PROTEIN"/>
    <property type="match status" value="1"/>
</dbReference>
<dbReference type="GO" id="GO:0003677">
    <property type="term" value="F:DNA binding"/>
    <property type="evidence" value="ECO:0007669"/>
    <property type="project" value="UniProtKB-KW"/>
</dbReference>
<dbReference type="InterPro" id="IPR036390">
    <property type="entry name" value="WH_DNA-bd_sf"/>
</dbReference>
<dbReference type="GO" id="GO:0046872">
    <property type="term" value="F:metal ion binding"/>
    <property type="evidence" value="ECO:0007669"/>
    <property type="project" value="UniProtKB-KW"/>
</dbReference>
<feature type="region of interest" description="Disordered" evidence="9">
    <location>
        <begin position="450"/>
        <end position="491"/>
    </location>
</feature>
<dbReference type="SUPFAM" id="SSF51735">
    <property type="entry name" value="NAD(P)-binding Rossmann-fold domains"/>
    <property type="match status" value="1"/>
</dbReference>
<evidence type="ECO:0000256" key="2">
    <source>
        <dbReference type="ARBA" id="ARBA00022723"/>
    </source>
</evidence>
<comment type="similarity">
    <text evidence="1">Belongs to the short-chain dehydrogenases/reductases (SDR) family.</text>
</comment>
<dbReference type="GO" id="GO:0006355">
    <property type="term" value="P:regulation of DNA-templated transcription"/>
    <property type="evidence" value="ECO:0007669"/>
    <property type="project" value="InterPro"/>
</dbReference>
<evidence type="ECO:0000259" key="10">
    <source>
        <dbReference type="SMART" id="SM00822"/>
    </source>
</evidence>
<dbReference type="InterPro" id="IPR029063">
    <property type="entry name" value="SAM-dependent_MTases_sf"/>
</dbReference>
<dbReference type="InterPro" id="IPR036291">
    <property type="entry name" value="NAD(P)-bd_dom_sf"/>
</dbReference>
<evidence type="ECO:0000256" key="1">
    <source>
        <dbReference type="ARBA" id="ARBA00006484"/>
    </source>
</evidence>
<keyword evidence="6" id="KW-0238">DNA-binding</keyword>
<dbReference type="Gene3D" id="3.40.50.720">
    <property type="entry name" value="NAD(P)-binding Rossmann-like Domain"/>
    <property type="match status" value="1"/>
</dbReference>
<sequence>MDCVQSLLFQLDLTAFLQQIAYQSQLLACLQWLGEFQVLACLPLGVEEGLPIRDVAELADVGEAHLWRIVRLMALSGFLHEPQPGFVAHTALSASFVRRPGQLDAAMFLAETVAPCALQMALTSRRPEAEAEASAVDWGGKRVQRLWPSFLGAMGSADDTPILAQVDWASLARDGAPATTSCVVDVGGPPPRKPGGSPRGSAGAGAVFALAESHPALRFVVQTDTSTSTSSATPPRAIPATCTNLSVCQRAHGTAQTISDASIYLVRLLPTTAPAPVPVRARIVSELRAHLAVLHAQRSALLILTAPLLPEPGTVSPQTEQLARLRDMCRLQLVGSGNLALHELVDLVHSVQDGDGGLAVVKELHVPNSAFRRGVACHYLATKRAGRRYGSQRVDSAQFSPIAASGPRLEHFDLDAWFGTSTTTGSTNSSSDDIFLRQLLSPTASSIETTPIQSSALHPASTASSEDLSITQSISTTPCTPSNSLEPGSGILSPVNLSMDLDDYLPSTMNLWAPGVHETSTLDTLPPPDLGRESQFSCQDITAAAHDTCFTRATRIMQSQFHQSTSKSSHTSCKLKHQEERTNTAVSALDVIIDENKQFFDQVGTMLHCHCLRDGYLLTILSLIVFKALDSYGAVASEPEAQRADADIADDDALRMASQRESNMPSSTTAHIPYRLDGKVALVTGSGRGIGAAMAVELGRCGAKVVVNYAHSEASALKVVAEIKSFGADAIALRADIRNVSETTELMDKVVAHYGGLDIVCSNAGVVSFGHVGEVTEEEFDRVFTINTRGQFFVAREAYRHLNTGGRIILMSSNTAKDFTVPKHSVYSGSKGAVDSFIRVFSKDCGDKKITVNAVAPGGTVTDMFHDVSHHYIPGGEKYSAEERQAMAAHASPLTRNGFPVDIARVVVFLASSEGEWVNGKIITLDGGAA</sequence>
<keyword evidence="4" id="KW-0560">Oxidoreductase</keyword>
<feature type="region of interest" description="Disordered" evidence="9">
    <location>
        <begin position="182"/>
        <end position="202"/>
    </location>
</feature>
<dbReference type="InterPro" id="IPR013700">
    <property type="entry name" value="AflR"/>
</dbReference>
<evidence type="ECO:0000256" key="4">
    <source>
        <dbReference type="ARBA" id="ARBA00023002"/>
    </source>
</evidence>
<keyword evidence="3" id="KW-0521">NADP</keyword>
<keyword evidence="7" id="KW-0804">Transcription</keyword>
<reference evidence="12" key="1">
    <citation type="submission" date="2018-05" db="EMBL/GenBank/DDBJ databases">
        <title>Draft genome sequence of Stemphylium lycopersici strain CIDEFI 213.</title>
        <authorList>
            <person name="Medina R."/>
            <person name="Franco M.E.E."/>
            <person name="Lucentini C.G."/>
            <person name="Saparrat M.C.N."/>
            <person name="Balatti P.A."/>
        </authorList>
    </citation>
    <scope>NUCLEOTIDE SEQUENCE [LARGE SCALE GENOMIC DNA]</scope>
    <source>
        <strain evidence="12">CIDEFI 213</strain>
    </source>
</reference>
<keyword evidence="8" id="KW-0539">Nucleus</keyword>
<dbReference type="CDD" id="cd05362">
    <property type="entry name" value="THN_reductase-like_SDR_c"/>
    <property type="match status" value="1"/>
</dbReference>
<evidence type="ECO:0000313" key="11">
    <source>
        <dbReference type="EMBL" id="RAR07146.1"/>
    </source>
</evidence>
<keyword evidence="5" id="KW-0805">Transcription regulation</keyword>
<dbReference type="GO" id="GO:0030411">
    <property type="term" value="F:scytalone dehydratase activity"/>
    <property type="evidence" value="ECO:0007669"/>
    <property type="project" value="UniProtKB-EC"/>
</dbReference>
<dbReference type="InterPro" id="IPR002347">
    <property type="entry name" value="SDR_fam"/>
</dbReference>
<evidence type="ECO:0000256" key="9">
    <source>
        <dbReference type="SAM" id="MobiDB-lite"/>
    </source>
</evidence>
<comment type="caution">
    <text evidence="11">The sequence shown here is derived from an EMBL/GenBank/DDBJ whole genome shotgun (WGS) entry which is preliminary data.</text>
</comment>
<dbReference type="Pfam" id="PF08493">
    <property type="entry name" value="AflR"/>
    <property type="match status" value="1"/>
</dbReference>
<dbReference type="InterPro" id="IPR020904">
    <property type="entry name" value="Sc_DH/Rdtase_CS"/>
</dbReference>
<keyword evidence="11" id="KW-0456">Lyase</keyword>
<dbReference type="GO" id="GO:0005634">
    <property type="term" value="C:nucleus"/>
    <property type="evidence" value="ECO:0007669"/>
    <property type="project" value="InterPro"/>
</dbReference>
<dbReference type="Proteomes" id="UP000249619">
    <property type="component" value="Unassembled WGS sequence"/>
</dbReference>
<dbReference type="PANTHER" id="PTHR43639">
    <property type="entry name" value="OXIDOREDUCTASE, SHORT-CHAIN DEHYDROGENASE/REDUCTASE FAMILY (AFU_ORTHOLOGUE AFUA_5G02870)"/>
    <property type="match status" value="1"/>
</dbReference>
<evidence type="ECO:0000256" key="6">
    <source>
        <dbReference type="ARBA" id="ARBA00023125"/>
    </source>
</evidence>
<evidence type="ECO:0000256" key="3">
    <source>
        <dbReference type="ARBA" id="ARBA00022857"/>
    </source>
</evidence>
<proteinExistence type="inferred from homology"/>
<dbReference type="EMBL" id="QGDH01000105">
    <property type="protein sequence ID" value="RAR07146.1"/>
    <property type="molecule type" value="Genomic_DNA"/>
</dbReference>
<dbReference type="AlphaFoldDB" id="A0A364MZ57"/>
<keyword evidence="12" id="KW-1185">Reference proteome</keyword>
<evidence type="ECO:0000313" key="12">
    <source>
        <dbReference type="Proteomes" id="UP000249619"/>
    </source>
</evidence>
<dbReference type="GO" id="GO:0045122">
    <property type="term" value="P:aflatoxin biosynthetic process"/>
    <property type="evidence" value="ECO:0007669"/>
    <property type="project" value="InterPro"/>
</dbReference>
<dbReference type="Pfam" id="PF13561">
    <property type="entry name" value="adh_short_C2"/>
    <property type="match status" value="1"/>
</dbReference>
<keyword evidence="2" id="KW-0479">Metal-binding</keyword>
<evidence type="ECO:0000256" key="5">
    <source>
        <dbReference type="ARBA" id="ARBA00023015"/>
    </source>
</evidence>
<dbReference type="SUPFAM" id="SSF46785">
    <property type="entry name" value="Winged helix' DNA-binding domain"/>
    <property type="match status" value="1"/>
</dbReference>
<feature type="compositionally biased region" description="Polar residues" evidence="9">
    <location>
        <begin position="450"/>
        <end position="486"/>
    </location>
</feature>
<dbReference type="PROSITE" id="PS00061">
    <property type="entry name" value="ADH_SHORT"/>
    <property type="match status" value="1"/>
</dbReference>
<evidence type="ECO:0000256" key="8">
    <source>
        <dbReference type="ARBA" id="ARBA00023242"/>
    </source>
</evidence>
<gene>
    <name evidence="11" type="ORF">DDE83_006644</name>
</gene>
<protein>
    <submittedName>
        <fullName evidence="11">Versicolorin reductase</fullName>
        <ecNumber evidence="11">4.2.1.94</ecNumber>
    </submittedName>
</protein>
<feature type="domain" description="Ketoreductase" evidence="10">
    <location>
        <begin position="679"/>
        <end position="864"/>
    </location>
</feature>
<dbReference type="STRING" id="183478.A0A364MZ57"/>
<accession>A0A364MZ57</accession>
<dbReference type="PRINTS" id="PR00081">
    <property type="entry name" value="GDHRDH"/>
</dbReference>
<evidence type="ECO:0000256" key="7">
    <source>
        <dbReference type="ARBA" id="ARBA00023163"/>
    </source>
</evidence>
<name>A0A364MZ57_STELY</name>
<organism evidence="11 12">
    <name type="scientific">Stemphylium lycopersici</name>
    <name type="common">Tomato gray leaf spot disease fungus</name>
    <name type="synonym">Thyrospora lycopersici</name>
    <dbReference type="NCBI Taxonomy" id="183478"/>
    <lineage>
        <taxon>Eukaryota</taxon>
        <taxon>Fungi</taxon>
        <taxon>Dikarya</taxon>
        <taxon>Ascomycota</taxon>
        <taxon>Pezizomycotina</taxon>
        <taxon>Dothideomycetes</taxon>
        <taxon>Pleosporomycetidae</taxon>
        <taxon>Pleosporales</taxon>
        <taxon>Pleosporineae</taxon>
        <taxon>Pleosporaceae</taxon>
        <taxon>Stemphylium</taxon>
    </lineage>
</organism>
<dbReference type="InterPro" id="IPR057326">
    <property type="entry name" value="KR_dom"/>
</dbReference>
<dbReference type="EC" id="4.2.1.94" evidence="11"/>
<dbReference type="Gene3D" id="3.40.50.150">
    <property type="entry name" value="Vaccinia Virus protein VP39"/>
    <property type="match status" value="1"/>
</dbReference>
<dbReference type="GO" id="GO:0016491">
    <property type="term" value="F:oxidoreductase activity"/>
    <property type="evidence" value="ECO:0007669"/>
    <property type="project" value="UniProtKB-KW"/>
</dbReference>